<dbReference type="PANTHER" id="PTHR43711">
    <property type="entry name" value="TWO-COMPONENT HISTIDINE KINASE"/>
    <property type="match status" value="1"/>
</dbReference>
<dbReference type="InterPro" id="IPR011006">
    <property type="entry name" value="CheY-like_superfamily"/>
</dbReference>
<dbReference type="PROSITE" id="PS50110">
    <property type="entry name" value="RESPONSE_REGULATORY"/>
    <property type="match status" value="1"/>
</dbReference>
<sequence>MMDDVVQVLHVERDLEFARRTAEQLEQVNSQLQVTTVLGSGSAFQALSNDEYDCIVSEYRLPNGTGLELFDQIQRNYPNLPFILFTEHGSESIAGDAVTAGISDYLQKSEADDDYELLADSISNAVTANETVIEATRERRRFEQVLKTVPSCVVQLNRDGQFVFANDRAETVLGLRQAELEERAYNDPEWDIKDLDGNPIPDNELPFARVLYDGEQVRDRHTIRWPDGKKRVLAVNGAPVMNEGSVESVVCSLTDITDRHRRERRLEKLHEATHELYDAETKQEVAQITSDTADAILDFELNGVHFYDEQAGGLKPVAVSDRTQRVTDELVTFDHGIAWETFQSGKIRQYDDIHTADNIYNPETEFRSGLYFPLGEHGILLANSTQRGDFDDTDVSLGQLLAENAKSALDRVERERRLALLQERTSALMQTTTTAKTVDLTVDAAAEILGTSLSGFIQEDEREEVLRPLSTTDALAAEFSTYDGFVYDTDGDPISSFLWDVYNSGTPEYVGDASEHPALPSDTPARSALLYPLESYGLLVFAAKAPDAFDRTDKRFGWILASTLETALERVDRERLLRDQTQKLTRQNQQLEEFAQTVTHDLRNPLQVLRGTLDGVRKTTDANHLDRGYRALDRMETLIDDVLMLAQEGQLIDDTEMVSLASLADDCWDVLETADAELMINDDMEFEADSGRVRQLLENLFANAVTHAGTDVTVTVGTLTNGFFVSDDGSGIDPVERNQIFTDGYTSTRSGTGFGLSIVKQIADAHDWDATIAESPSGGAQIEFTGLDVASTQTDN</sequence>
<evidence type="ECO:0000256" key="3">
    <source>
        <dbReference type="ARBA" id="ARBA00022679"/>
    </source>
</evidence>
<dbReference type="GO" id="GO:0000155">
    <property type="term" value="F:phosphorelay sensor kinase activity"/>
    <property type="evidence" value="ECO:0007669"/>
    <property type="project" value="InterPro"/>
</dbReference>
<dbReference type="CDD" id="cd00082">
    <property type="entry name" value="HisKA"/>
    <property type="match status" value="1"/>
</dbReference>
<dbReference type="CDD" id="cd00156">
    <property type="entry name" value="REC"/>
    <property type="match status" value="1"/>
</dbReference>
<dbReference type="EC" id="2.7.13.3" evidence="2"/>
<comment type="caution">
    <text evidence="12">The sequence shown here is derived from an EMBL/GenBank/DDBJ whole genome shotgun (WGS) entry which is preliminary data.</text>
</comment>
<dbReference type="Pfam" id="PF02518">
    <property type="entry name" value="HATPase_c"/>
    <property type="match status" value="1"/>
</dbReference>
<dbReference type="Pfam" id="PF08448">
    <property type="entry name" value="PAS_4"/>
    <property type="match status" value="1"/>
</dbReference>
<organism evidence="12 13">
    <name type="scientific">Haloarcula quadrata</name>
    <dbReference type="NCBI Taxonomy" id="182779"/>
    <lineage>
        <taxon>Archaea</taxon>
        <taxon>Methanobacteriati</taxon>
        <taxon>Methanobacteriota</taxon>
        <taxon>Stenosarchaea group</taxon>
        <taxon>Halobacteria</taxon>
        <taxon>Halobacteriales</taxon>
        <taxon>Haloarculaceae</taxon>
        <taxon>Haloarcula</taxon>
    </lineage>
</organism>
<dbReference type="SUPFAM" id="SSF47384">
    <property type="entry name" value="Homodimeric domain of signal transducing histidine kinase"/>
    <property type="match status" value="1"/>
</dbReference>
<dbReference type="NCBIfam" id="TIGR00229">
    <property type="entry name" value="sensory_box"/>
    <property type="match status" value="1"/>
</dbReference>
<keyword evidence="13" id="KW-1185">Reference proteome</keyword>
<dbReference type="InterPro" id="IPR036890">
    <property type="entry name" value="HATPase_C_sf"/>
</dbReference>
<dbReference type="Gene3D" id="3.30.565.10">
    <property type="entry name" value="Histidine kinase-like ATPase, C-terminal domain"/>
    <property type="match status" value="1"/>
</dbReference>
<dbReference type="RefSeq" id="WP_121304982.1">
    <property type="nucleotide sequence ID" value="NZ_RBWW01000006.1"/>
</dbReference>
<comment type="caution">
    <text evidence="6">Lacks conserved residue(s) required for the propagation of feature annotation.</text>
</comment>
<dbReference type="SUPFAM" id="SSF55874">
    <property type="entry name" value="ATPase domain of HSP90 chaperone/DNA topoisomerase II/histidine kinase"/>
    <property type="match status" value="1"/>
</dbReference>
<keyword evidence="7" id="KW-0175">Coiled coil</keyword>
<dbReference type="AlphaFoldDB" id="A0A495QMT2"/>
<dbReference type="Gene3D" id="3.30.450.40">
    <property type="match status" value="2"/>
</dbReference>
<dbReference type="InterPro" id="IPR001789">
    <property type="entry name" value="Sig_transdc_resp-reg_receiver"/>
</dbReference>
<dbReference type="InterPro" id="IPR050736">
    <property type="entry name" value="Sensor_HK_Regulatory"/>
</dbReference>
<evidence type="ECO:0000256" key="2">
    <source>
        <dbReference type="ARBA" id="ARBA00012438"/>
    </source>
</evidence>
<evidence type="ECO:0000259" key="9">
    <source>
        <dbReference type="PROSITE" id="PS50110"/>
    </source>
</evidence>
<dbReference type="InterPro" id="IPR000014">
    <property type="entry name" value="PAS"/>
</dbReference>
<dbReference type="InterPro" id="IPR000700">
    <property type="entry name" value="PAS-assoc_C"/>
</dbReference>
<comment type="catalytic activity">
    <reaction evidence="1">
        <text>ATP + protein L-histidine = ADP + protein N-phospho-L-histidine.</text>
        <dbReference type="EC" id="2.7.13.3"/>
    </reaction>
</comment>
<dbReference type="InterPro" id="IPR003594">
    <property type="entry name" value="HATPase_dom"/>
</dbReference>
<reference evidence="12 13" key="1">
    <citation type="submission" date="2018-10" db="EMBL/GenBank/DDBJ databases">
        <title>Genomic Encyclopedia of Archaeal and Bacterial Type Strains, Phase II (KMG-II): from individual species to whole genera.</title>
        <authorList>
            <person name="Goeker M."/>
        </authorList>
    </citation>
    <scope>NUCLEOTIDE SEQUENCE [LARGE SCALE GENOMIC DNA]</scope>
    <source>
        <strain evidence="12 13">DSM 11927</strain>
    </source>
</reference>
<evidence type="ECO:0000256" key="7">
    <source>
        <dbReference type="SAM" id="Coils"/>
    </source>
</evidence>
<evidence type="ECO:0000313" key="12">
    <source>
        <dbReference type="EMBL" id="RKS74152.1"/>
    </source>
</evidence>
<accession>A0A495QMT2</accession>
<dbReference type="SMART" id="SM00387">
    <property type="entry name" value="HATPase_c"/>
    <property type="match status" value="1"/>
</dbReference>
<dbReference type="Pfam" id="PF13185">
    <property type="entry name" value="GAF_2"/>
    <property type="match status" value="2"/>
</dbReference>
<protein>
    <recommendedName>
        <fullName evidence="2">histidine kinase</fullName>
        <ecNumber evidence="2">2.7.13.3</ecNumber>
    </recommendedName>
</protein>
<dbReference type="SUPFAM" id="SSF55781">
    <property type="entry name" value="GAF domain-like"/>
    <property type="match status" value="2"/>
</dbReference>
<dbReference type="CDD" id="cd00130">
    <property type="entry name" value="PAS"/>
    <property type="match status" value="1"/>
</dbReference>
<dbReference type="SMART" id="SM00448">
    <property type="entry name" value="REC"/>
    <property type="match status" value="1"/>
</dbReference>
<gene>
    <name evidence="12" type="ORF">BDK61_4856</name>
</gene>
<dbReference type="Gene3D" id="1.10.287.130">
    <property type="match status" value="1"/>
</dbReference>
<evidence type="ECO:0000259" key="11">
    <source>
        <dbReference type="PROSITE" id="PS50113"/>
    </source>
</evidence>
<dbReference type="InterPro" id="IPR029016">
    <property type="entry name" value="GAF-like_dom_sf"/>
</dbReference>
<dbReference type="InterPro" id="IPR036097">
    <property type="entry name" value="HisK_dim/P_sf"/>
</dbReference>
<dbReference type="Pfam" id="PF00512">
    <property type="entry name" value="HisKA"/>
    <property type="match status" value="1"/>
</dbReference>
<feature type="domain" description="Histidine kinase" evidence="8">
    <location>
        <begin position="597"/>
        <end position="785"/>
    </location>
</feature>
<evidence type="ECO:0000256" key="6">
    <source>
        <dbReference type="PROSITE-ProRule" id="PRU00169"/>
    </source>
</evidence>
<feature type="domain" description="PAS" evidence="10">
    <location>
        <begin position="138"/>
        <end position="180"/>
    </location>
</feature>
<name>A0A495QMT2_9EURY</name>
<feature type="domain" description="PAC" evidence="11">
    <location>
        <begin position="216"/>
        <end position="268"/>
    </location>
</feature>
<dbReference type="InterPro" id="IPR005467">
    <property type="entry name" value="His_kinase_dom"/>
</dbReference>
<dbReference type="Gene3D" id="3.40.50.2300">
    <property type="match status" value="1"/>
</dbReference>
<proteinExistence type="predicted"/>
<dbReference type="PROSITE" id="PS50112">
    <property type="entry name" value="PAS"/>
    <property type="match status" value="1"/>
</dbReference>
<evidence type="ECO:0000259" key="10">
    <source>
        <dbReference type="PROSITE" id="PS50112"/>
    </source>
</evidence>
<dbReference type="PROSITE" id="PS50113">
    <property type="entry name" value="PAC"/>
    <property type="match status" value="1"/>
</dbReference>
<keyword evidence="3" id="KW-0808">Transferase</keyword>
<dbReference type="Proteomes" id="UP000268233">
    <property type="component" value="Unassembled WGS sequence"/>
</dbReference>
<evidence type="ECO:0000256" key="4">
    <source>
        <dbReference type="ARBA" id="ARBA00022777"/>
    </source>
</evidence>
<dbReference type="InterPro" id="IPR035965">
    <property type="entry name" value="PAS-like_dom_sf"/>
</dbReference>
<dbReference type="Pfam" id="PF00072">
    <property type="entry name" value="Response_reg"/>
    <property type="match status" value="1"/>
</dbReference>
<dbReference type="InterPro" id="IPR003018">
    <property type="entry name" value="GAF"/>
</dbReference>
<evidence type="ECO:0000313" key="13">
    <source>
        <dbReference type="Proteomes" id="UP000268233"/>
    </source>
</evidence>
<keyword evidence="5" id="KW-0902">Two-component regulatory system</keyword>
<dbReference type="PROSITE" id="PS50109">
    <property type="entry name" value="HIS_KIN"/>
    <property type="match status" value="1"/>
</dbReference>
<evidence type="ECO:0000256" key="5">
    <source>
        <dbReference type="ARBA" id="ARBA00023012"/>
    </source>
</evidence>
<dbReference type="SUPFAM" id="SSF55785">
    <property type="entry name" value="PYP-like sensor domain (PAS domain)"/>
    <property type="match status" value="1"/>
</dbReference>
<evidence type="ECO:0000256" key="1">
    <source>
        <dbReference type="ARBA" id="ARBA00000085"/>
    </source>
</evidence>
<dbReference type="InterPro" id="IPR013656">
    <property type="entry name" value="PAS_4"/>
</dbReference>
<dbReference type="PANTHER" id="PTHR43711:SF1">
    <property type="entry name" value="HISTIDINE KINASE 1"/>
    <property type="match status" value="1"/>
</dbReference>
<keyword evidence="4" id="KW-0418">Kinase</keyword>
<dbReference type="SMART" id="SM00388">
    <property type="entry name" value="HisKA"/>
    <property type="match status" value="1"/>
</dbReference>
<dbReference type="EMBL" id="RBWW01000006">
    <property type="protein sequence ID" value="RKS74152.1"/>
    <property type="molecule type" value="Genomic_DNA"/>
</dbReference>
<dbReference type="Gene3D" id="3.30.450.20">
    <property type="entry name" value="PAS domain"/>
    <property type="match status" value="1"/>
</dbReference>
<feature type="coiled-coil region" evidence="7">
    <location>
        <begin position="8"/>
        <end position="35"/>
    </location>
</feature>
<feature type="domain" description="Response regulatory" evidence="9">
    <location>
        <begin position="7"/>
        <end position="123"/>
    </location>
</feature>
<evidence type="ECO:0000259" key="8">
    <source>
        <dbReference type="PROSITE" id="PS50109"/>
    </source>
</evidence>
<dbReference type="InterPro" id="IPR003661">
    <property type="entry name" value="HisK_dim/P_dom"/>
</dbReference>
<dbReference type="SUPFAM" id="SSF52172">
    <property type="entry name" value="CheY-like"/>
    <property type="match status" value="1"/>
</dbReference>